<organism evidence="9 10">
    <name type="scientific">Dermatophagoides pteronyssinus</name>
    <name type="common">European house dust mite</name>
    <dbReference type="NCBI Taxonomy" id="6956"/>
    <lineage>
        <taxon>Eukaryota</taxon>
        <taxon>Metazoa</taxon>
        <taxon>Ecdysozoa</taxon>
        <taxon>Arthropoda</taxon>
        <taxon>Chelicerata</taxon>
        <taxon>Arachnida</taxon>
        <taxon>Acari</taxon>
        <taxon>Acariformes</taxon>
        <taxon>Sarcoptiformes</taxon>
        <taxon>Astigmata</taxon>
        <taxon>Psoroptidia</taxon>
        <taxon>Analgoidea</taxon>
        <taxon>Pyroglyphidae</taxon>
        <taxon>Dermatophagoidinae</taxon>
        <taxon>Dermatophagoides</taxon>
    </lineage>
</organism>
<dbReference type="PANTHER" id="PTHR12952:SF0">
    <property type="entry name" value="PROTEIN SYS1 HOMOLOG"/>
    <property type="match status" value="1"/>
</dbReference>
<evidence type="ECO:0000256" key="8">
    <source>
        <dbReference type="ARBA" id="ARBA00023136"/>
    </source>
</evidence>
<reference evidence="10" key="1">
    <citation type="submission" date="2025-08" db="UniProtKB">
        <authorList>
            <consortium name="RefSeq"/>
        </authorList>
    </citation>
    <scope>IDENTIFICATION</scope>
    <source>
        <strain evidence="10">Airmid</strain>
    </source>
</reference>
<evidence type="ECO:0000256" key="6">
    <source>
        <dbReference type="ARBA" id="ARBA00022989"/>
    </source>
</evidence>
<keyword evidence="6" id="KW-1133">Transmembrane helix</keyword>
<dbReference type="RefSeq" id="XP_027201820.1">
    <property type="nucleotide sequence ID" value="XM_027346019.1"/>
</dbReference>
<evidence type="ECO:0000256" key="2">
    <source>
        <dbReference type="ARBA" id="ARBA00008160"/>
    </source>
</evidence>
<comment type="subcellular location">
    <subcellularLocation>
        <location evidence="1">Golgi apparatus membrane</location>
        <topology evidence="1">Multi-pass membrane protein</topology>
    </subcellularLocation>
</comment>
<dbReference type="InParanoid" id="A0A6P6Y937"/>
<dbReference type="InterPro" id="IPR019185">
    <property type="entry name" value="Integral_membrane_SYS1-rel"/>
</dbReference>
<evidence type="ECO:0000256" key="4">
    <source>
        <dbReference type="ARBA" id="ARBA00022692"/>
    </source>
</evidence>
<keyword evidence="8" id="KW-0472">Membrane</keyword>
<keyword evidence="3" id="KW-0813">Transport</keyword>
<accession>A0A6P6Y937</accession>
<dbReference type="GO" id="GO:0006895">
    <property type="term" value="P:Golgi to endosome transport"/>
    <property type="evidence" value="ECO:0007669"/>
    <property type="project" value="TreeGrafter"/>
</dbReference>
<evidence type="ECO:0000313" key="9">
    <source>
        <dbReference type="Proteomes" id="UP000515146"/>
    </source>
</evidence>
<dbReference type="AlphaFoldDB" id="A0A6P6Y937"/>
<name>A0A6P6Y937_DERPT</name>
<keyword evidence="4" id="KW-0812">Transmembrane</keyword>
<keyword evidence="7" id="KW-0333">Golgi apparatus</keyword>
<dbReference type="CTD" id="90196"/>
<dbReference type="GO" id="GO:0034067">
    <property type="term" value="P:protein localization to Golgi apparatus"/>
    <property type="evidence" value="ECO:0007669"/>
    <property type="project" value="TreeGrafter"/>
</dbReference>
<dbReference type="PANTHER" id="PTHR12952">
    <property type="entry name" value="SYS1"/>
    <property type="match status" value="1"/>
</dbReference>
<dbReference type="Proteomes" id="UP000515146">
    <property type="component" value="Unplaced"/>
</dbReference>
<dbReference type="OrthoDB" id="542931at2759"/>
<comment type="similarity">
    <text evidence="2">Belongs to the SYS1 family.</text>
</comment>
<dbReference type="Pfam" id="PF09801">
    <property type="entry name" value="SYS1"/>
    <property type="match status" value="1"/>
</dbReference>
<evidence type="ECO:0000256" key="7">
    <source>
        <dbReference type="ARBA" id="ARBA00023034"/>
    </source>
</evidence>
<keyword evidence="5" id="KW-0653">Protein transport</keyword>
<dbReference type="GO" id="GO:0005802">
    <property type="term" value="C:trans-Golgi network"/>
    <property type="evidence" value="ECO:0007669"/>
    <property type="project" value="TreeGrafter"/>
</dbReference>
<dbReference type="OMA" id="EYEMVGM"/>
<evidence type="ECO:0000256" key="5">
    <source>
        <dbReference type="ARBA" id="ARBA00022927"/>
    </source>
</evidence>
<dbReference type="FunCoup" id="A0A6P6Y937">
    <property type="interactions" value="1179"/>
</dbReference>
<dbReference type="GO" id="GO:0043001">
    <property type="term" value="P:Golgi to plasma membrane protein transport"/>
    <property type="evidence" value="ECO:0007669"/>
    <property type="project" value="TreeGrafter"/>
</dbReference>
<protein>
    <submittedName>
        <fullName evidence="10">Protein SYS1 homolog</fullName>
    </submittedName>
</protein>
<dbReference type="KEGG" id="dpte:113795796"/>
<gene>
    <name evidence="10" type="primary">LOC113795796</name>
</gene>
<evidence type="ECO:0000256" key="3">
    <source>
        <dbReference type="ARBA" id="ARBA00022448"/>
    </source>
</evidence>
<evidence type="ECO:0000256" key="1">
    <source>
        <dbReference type="ARBA" id="ARBA00004653"/>
    </source>
</evidence>
<dbReference type="GO" id="GO:0000139">
    <property type="term" value="C:Golgi membrane"/>
    <property type="evidence" value="ECO:0007669"/>
    <property type="project" value="UniProtKB-SubCell"/>
</dbReference>
<proteinExistence type="inferred from homology"/>
<dbReference type="GO" id="GO:0005829">
    <property type="term" value="C:cytosol"/>
    <property type="evidence" value="ECO:0007669"/>
    <property type="project" value="GOC"/>
</dbReference>
<keyword evidence="9" id="KW-1185">Reference proteome</keyword>
<sequence length="157" mass="18035">MSGQFSYSRWDPILISTQIVAIQTTFYLSLGFILFWIAHLFGYYATLDQIFNSQIVSFKTSLGLVITISFISNSFFGALILHFIVRRAKKCLDFTLTLFIIHLILVRFYMGHVPTTFSWWLLNIICITIMCITGEYICLKSELKAIPLLVSNKVNSL</sequence>
<evidence type="ECO:0000313" key="10">
    <source>
        <dbReference type="RefSeq" id="XP_027201820.1"/>
    </source>
</evidence>